<dbReference type="InterPro" id="IPR032249">
    <property type="entry name" value="DUF4824"/>
</dbReference>
<evidence type="ECO:0000256" key="1">
    <source>
        <dbReference type="SAM" id="Phobius"/>
    </source>
</evidence>
<reference evidence="2 3" key="1">
    <citation type="submission" date="2022-09" db="EMBL/GenBank/DDBJ databases">
        <authorList>
            <person name="Kop L."/>
        </authorList>
    </citation>
    <scope>NUCLEOTIDE SEQUENCE [LARGE SCALE GENOMIC DNA]</scope>
    <source>
        <strain evidence="2 3">347</strain>
    </source>
</reference>
<keyword evidence="1" id="KW-0812">Transmembrane</keyword>
<name>A0ABM9HDR0_9BACT</name>
<evidence type="ECO:0000313" key="3">
    <source>
        <dbReference type="Proteomes" id="UP001157733"/>
    </source>
</evidence>
<dbReference type="RefSeq" id="WP_282011254.1">
    <property type="nucleotide sequence ID" value="NZ_OX336137.1"/>
</dbReference>
<keyword evidence="1" id="KW-0472">Membrane</keyword>
<keyword evidence="3" id="KW-1185">Reference proteome</keyword>
<protein>
    <recommendedName>
        <fullName evidence="4">DUF4824 family protein</fullName>
    </recommendedName>
</protein>
<organism evidence="2 3">
    <name type="scientific">Nitrospina watsonii</name>
    <dbReference type="NCBI Taxonomy" id="1323948"/>
    <lineage>
        <taxon>Bacteria</taxon>
        <taxon>Pseudomonadati</taxon>
        <taxon>Nitrospinota/Tectimicrobiota group</taxon>
        <taxon>Nitrospinota</taxon>
        <taxon>Nitrospinia</taxon>
        <taxon>Nitrospinales</taxon>
        <taxon>Nitrospinaceae</taxon>
        <taxon>Nitrospina</taxon>
    </lineage>
</organism>
<dbReference type="Pfam" id="PF16106">
    <property type="entry name" value="DUF4824"/>
    <property type="match status" value="1"/>
</dbReference>
<evidence type="ECO:0008006" key="4">
    <source>
        <dbReference type="Google" id="ProtNLM"/>
    </source>
</evidence>
<sequence length="293" mass="34324">MNLKRYGLPLAFGLLLFTNIWVIGGVVYNRSGEPDTRITLTERELPTARQDRENTGLFLRLEWQMPGFQKPGHYNPESSWFTENKVRDLGFRVDVPATATRAYDYYSHQLPRTAFIVLEMEGPAWQDWRRGAAEYYATLKADLAQETDPGKKKTLTRQIDDLKRKMVTQTRLFAVNVGPDAEALRSRYPDRTRYIIARGIVRTRLTYLYQRNDAESKTRTPVISGFINQILVDQLHIPHLFRDRFLTLISKPRYWNNATSRTRIKNGMGPRYAVTLNYGRRYEPWITDLQELR</sequence>
<feature type="transmembrane region" description="Helical" evidence="1">
    <location>
        <begin position="6"/>
        <end position="28"/>
    </location>
</feature>
<proteinExistence type="predicted"/>
<dbReference type="EMBL" id="OX336137">
    <property type="protein sequence ID" value="CAI2718353.1"/>
    <property type="molecule type" value="Genomic_DNA"/>
</dbReference>
<evidence type="ECO:0000313" key="2">
    <source>
        <dbReference type="EMBL" id="CAI2718353.1"/>
    </source>
</evidence>
<gene>
    <name evidence="2" type="ORF">NSPWAT_1494</name>
</gene>
<accession>A0ABM9HDR0</accession>
<dbReference type="Proteomes" id="UP001157733">
    <property type="component" value="Chromosome"/>
</dbReference>
<keyword evidence="1" id="KW-1133">Transmembrane helix</keyword>